<protein>
    <submittedName>
        <fullName evidence="1">Uncharacterized protein</fullName>
    </submittedName>
</protein>
<organism evidence="1 2">
    <name type="scientific">Pedobacter rhizosphaerae</name>
    <dbReference type="NCBI Taxonomy" id="390241"/>
    <lineage>
        <taxon>Bacteria</taxon>
        <taxon>Pseudomonadati</taxon>
        <taxon>Bacteroidota</taxon>
        <taxon>Sphingobacteriia</taxon>
        <taxon>Sphingobacteriales</taxon>
        <taxon>Sphingobacteriaceae</taxon>
        <taxon>Pedobacter</taxon>
    </lineage>
</organism>
<proteinExistence type="predicted"/>
<accession>A0A1H9K6P3</accession>
<sequence>MNKFCFKQKIMKRYFKYFKGVLFLAISLCINTTNGYAQSRTQIAAQLSRLINNSSYSDELQYYNNTIDANCNTLTHSFDTFQSVTFTRTEKFARVSSTYQNIPWKNLQSITHEKISTSAVYLFFTEPIIQSRKLTYGNYFKNKYTDRTAERSVRSIQLHIKNTDLLVFETLCYKLKLADSAQNIAAVTMVKTLPQASYCQKVLPPSKNEAQGIIFDSTTGYKCGTQEWPSYWCKFFKLGAIDISNMGTDEMKAKSLEMQAYWNKYCYSFTTGDWRGIVGGSQTTLLDINNDVGSNDAFGLIAYRVKGNVNFLNPFNGKNYFDNLYAKYGKKEHYVEYDKEEVQREWEYLQNRAKRWGTKSSSYMLFQYKYNAQAHQELIEAIICNAQGEGVFADLKSDPAQYLLQVYNVGIRNFDEAVFLFETTFKTQISSTDKTAFRQNLKYQQVLWD</sequence>
<dbReference type="STRING" id="390241.SAMN04488023_102232"/>
<keyword evidence="2" id="KW-1185">Reference proteome</keyword>
<dbReference type="Proteomes" id="UP000199572">
    <property type="component" value="Unassembled WGS sequence"/>
</dbReference>
<evidence type="ECO:0000313" key="1">
    <source>
        <dbReference type="EMBL" id="SEQ94535.1"/>
    </source>
</evidence>
<evidence type="ECO:0000313" key="2">
    <source>
        <dbReference type="Proteomes" id="UP000199572"/>
    </source>
</evidence>
<reference evidence="1 2" key="1">
    <citation type="submission" date="2016-10" db="EMBL/GenBank/DDBJ databases">
        <authorList>
            <person name="de Groot N.N."/>
        </authorList>
    </citation>
    <scope>NUCLEOTIDE SEQUENCE [LARGE SCALE GENOMIC DNA]</scope>
    <source>
        <strain evidence="1 2">DSM 18610</strain>
    </source>
</reference>
<dbReference type="EMBL" id="FOGG01000002">
    <property type="protein sequence ID" value="SEQ94535.1"/>
    <property type="molecule type" value="Genomic_DNA"/>
</dbReference>
<dbReference type="AlphaFoldDB" id="A0A1H9K6P3"/>
<gene>
    <name evidence="1" type="ORF">SAMN04488023_102232</name>
</gene>
<name>A0A1H9K6P3_9SPHI</name>